<dbReference type="Proteomes" id="UP000234323">
    <property type="component" value="Unassembled WGS sequence"/>
</dbReference>
<reference evidence="2 3" key="1">
    <citation type="submission" date="2015-10" db="EMBL/GenBank/DDBJ databases">
        <title>Genome analyses suggest a sexual origin of heterokaryosis in a supposedly ancient asexual fungus.</title>
        <authorList>
            <person name="Ropars J."/>
            <person name="Sedzielewska K."/>
            <person name="Noel J."/>
            <person name="Charron P."/>
            <person name="Farinelli L."/>
            <person name="Marton T."/>
            <person name="Kruger M."/>
            <person name="Pelin A."/>
            <person name="Brachmann A."/>
            <person name="Corradi N."/>
        </authorList>
    </citation>
    <scope>NUCLEOTIDE SEQUENCE [LARGE SCALE GENOMIC DNA]</scope>
    <source>
        <strain evidence="2 3">A4</strain>
    </source>
</reference>
<gene>
    <name evidence="2" type="ORF">RhiirA4_415327</name>
</gene>
<feature type="region of interest" description="Disordered" evidence="1">
    <location>
        <begin position="40"/>
        <end position="63"/>
    </location>
</feature>
<feature type="region of interest" description="Disordered" evidence="1">
    <location>
        <begin position="77"/>
        <end position="102"/>
    </location>
</feature>
<protein>
    <submittedName>
        <fullName evidence="2">Uncharacterized protein</fullName>
    </submittedName>
</protein>
<evidence type="ECO:0000313" key="2">
    <source>
        <dbReference type="EMBL" id="PKY39794.1"/>
    </source>
</evidence>
<dbReference type="AlphaFoldDB" id="A0A2I1FZI4"/>
<feature type="region of interest" description="Disordered" evidence="1">
    <location>
        <begin position="1"/>
        <end position="24"/>
    </location>
</feature>
<proteinExistence type="predicted"/>
<evidence type="ECO:0000256" key="1">
    <source>
        <dbReference type="SAM" id="MobiDB-lite"/>
    </source>
</evidence>
<keyword evidence="3" id="KW-1185">Reference proteome</keyword>
<comment type="caution">
    <text evidence="2">The sequence shown here is derived from an EMBL/GenBank/DDBJ whole genome shotgun (WGS) entry which is preliminary data.</text>
</comment>
<evidence type="ECO:0000313" key="3">
    <source>
        <dbReference type="Proteomes" id="UP000234323"/>
    </source>
</evidence>
<sequence>MEEFSDIPQPDLPENETADIPIFNVPEMVLEGPTILQKIIPSQPEKNLRPRSKKANKQDDSTQALFNYIVEQAKVPIASTSKTSETSNPSESNNLLRPVVKKSARRQCKDRLRKRAVELGEDPDVFVTITEKKLSRFHCIPR</sequence>
<organism evidence="2 3">
    <name type="scientific">Rhizophagus irregularis</name>
    <dbReference type="NCBI Taxonomy" id="588596"/>
    <lineage>
        <taxon>Eukaryota</taxon>
        <taxon>Fungi</taxon>
        <taxon>Fungi incertae sedis</taxon>
        <taxon>Mucoromycota</taxon>
        <taxon>Glomeromycotina</taxon>
        <taxon>Glomeromycetes</taxon>
        <taxon>Glomerales</taxon>
        <taxon>Glomeraceae</taxon>
        <taxon>Rhizophagus</taxon>
    </lineage>
</organism>
<dbReference type="EMBL" id="LLXI01000077">
    <property type="protein sequence ID" value="PKY39794.1"/>
    <property type="molecule type" value="Genomic_DNA"/>
</dbReference>
<name>A0A2I1FZI4_9GLOM</name>
<accession>A0A2I1FZI4</accession>
<feature type="compositionally biased region" description="Low complexity" evidence="1">
    <location>
        <begin position="79"/>
        <end position="94"/>
    </location>
</feature>